<feature type="chain" id="PRO_5045970396" evidence="4">
    <location>
        <begin position="30"/>
        <end position="450"/>
    </location>
</feature>
<sequence length="450" mass="46013">MKIRRVLATAVAAAVISPVALLSAAPAFADEKPATQQTQKAKPTIEELEQAVERAQKEYDAAVVAVNDAITFLTEDMEADTYPTKAALIEAEAAAAAAAQAKTEADQAVVDARAELEAAATDGDRAAAQTALDEAEKAAKEAADAKTAADAKATEASTAHDDARVAQARKIGLLQKAKKEAKAKLTDAEKALADAKAAAEEGEENGEDGEDGEDGEAGEEPAADCVPEPGLTAVVTGLPDKVVGGTTEIFSLRVTNGTGETMDAVYPYVGVHAFDVKGLKELDSYLDLEWSTAANPTWRDADLIDATSLGSLKAKASVDVKLRLKVDPDIPAGQGAAFVTADYVNEDGSCGGYPDLDHHEFQILAKSDDGGDTPGKDDDTKDKSDHTTEQGGASTTPVNTSGGSGSGGGSLAHTGSGDALPKVGLAGGAALVLGAGAVLVARRRRTTTES</sequence>
<evidence type="ECO:0000256" key="4">
    <source>
        <dbReference type="SAM" id="SignalP"/>
    </source>
</evidence>
<keyword evidence="1" id="KW-0175">Coiled coil</keyword>
<keyword evidence="3" id="KW-1133">Transmembrane helix</keyword>
<dbReference type="Proteomes" id="UP001614264">
    <property type="component" value="Unassembled WGS sequence"/>
</dbReference>
<keyword evidence="4" id="KW-0732">Signal</keyword>
<evidence type="ECO:0000313" key="6">
    <source>
        <dbReference type="Proteomes" id="UP001614264"/>
    </source>
</evidence>
<feature type="transmembrane region" description="Helical" evidence="3">
    <location>
        <begin position="423"/>
        <end position="441"/>
    </location>
</feature>
<accession>A0ABW8BIE9</accession>
<evidence type="ECO:0000256" key="3">
    <source>
        <dbReference type="SAM" id="Phobius"/>
    </source>
</evidence>
<feature type="region of interest" description="Disordered" evidence="2">
    <location>
        <begin position="365"/>
        <end position="420"/>
    </location>
</feature>
<feature type="compositionally biased region" description="Basic and acidic residues" evidence="2">
    <location>
        <begin position="134"/>
        <end position="146"/>
    </location>
</feature>
<feature type="region of interest" description="Disordered" evidence="2">
    <location>
        <begin position="125"/>
        <end position="146"/>
    </location>
</feature>
<gene>
    <name evidence="5" type="ORF">AB4829_30085</name>
</gene>
<name>A0ABW8BIE9_9ACTN</name>
<feature type="compositionally biased region" description="Basic and acidic residues" evidence="2">
    <location>
        <begin position="365"/>
        <end position="388"/>
    </location>
</feature>
<keyword evidence="6" id="KW-1185">Reference proteome</keyword>
<organism evidence="5 6">
    <name type="scientific">Streptomyces salinarius</name>
    <dbReference type="NCBI Taxonomy" id="2762598"/>
    <lineage>
        <taxon>Bacteria</taxon>
        <taxon>Bacillati</taxon>
        <taxon>Actinomycetota</taxon>
        <taxon>Actinomycetes</taxon>
        <taxon>Kitasatosporales</taxon>
        <taxon>Streptomycetaceae</taxon>
        <taxon>Streptomyces</taxon>
    </lineage>
</organism>
<evidence type="ECO:0000313" key="5">
    <source>
        <dbReference type="EMBL" id="MFI7874829.1"/>
    </source>
</evidence>
<dbReference type="RefSeq" id="WP_365002542.1">
    <property type="nucleotide sequence ID" value="NZ_JBITPR010000053.1"/>
</dbReference>
<proteinExistence type="predicted"/>
<keyword evidence="3" id="KW-0472">Membrane</keyword>
<evidence type="ECO:0000256" key="1">
    <source>
        <dbReference type="SAM" id="Coils"/>
    </source>
</evidence>
<feature type="signal peptide" evidence="4">
    <location>
        <begin position="1"/>
        <end position="29"/>
    </location>
</feature>
<feature type="compositionally biased region" description="Acidic residues" evidence="2">
    <location>
        <begin position="200"/>
        <end position="222"/>
    </location>
</feature>
<evidence type="ECO:0000256" key="2">
    <source>
        <dbReference type="SAM" id="MobiDB-lite"/>
    </source>
</evidence>
<feature type="coiled-coil region" evidence="1">
    <location>
        <begin position="38"/>
        <end position="65"/>
    </location>
</feature>
<comment type="caution">
    <text evidence="5">The sequence shown here is derived from an EMBL/GenBank/DDBJ whole genome shotgun (WGS) entry which is preliminary data.</text>
</comment>
<keyword evidence="3" id="KW-0812">Transmembrane</keyword>
<dbReference type="EMBL" id="JBITPR010000053">
    <property type="protein sequence ID" value="MFI7874829.1"/>
    <property type="molecule type" value="Genomic_DNA"/>
</dbReference>
<protein>
    <submittedName>
        <fullName evidence="5">Peptidase</fullName>
    </submittedName>
</protein>
<reference evidence="5 6" key="1">
    <citation type="submission" date="2024-07" db="EMBL/GenBank/DDBJ databases">
        <title>Whole genome sequencing of Prodigiosin pigment-producing Streptomyces salinarius isolated from rhizosphere soil of Arachis hypogaea.</title>
        <authorList>
            <person name="Vidhya A."/>
            <person name="Ramya S."/>
        </authorList>
    </citation>
    <scope>NUCLEOTIDE SEQUENCE [LARGE SCALE GENOMIC DNA]</scope>
    <source>
        <strain evidence="5 6">VRMG2420</strain>
    </source>
</reference>
<feature type="region of interest" description="Disordered" evidence="2">
    <location>
        <begin position="192"/>
        <end position="230"/>
    </location>
</feature>